<gene>
    <name evidence="1" type="ORF">LuPra_06066</name>
</gene>
<dbReference type="RefSeq" id="WP_157899867.1">
    <property type="nucleotide sequence ID" value="NZ_CP015136.1"/>
</dbReference>
<dbReference type="KEGG" id="abac:LuPra_06066"/>
<dbReference type="EMBL" id="CP015136">
    <property type="protein sequence ID" value="AMY12784.1"/>
    <property type="molecule type" value="Genomic_DNA"/>
</dbReference>
<dbReference type="Pfam" id="PF19828">
    <property type="entry name" value="DUF6309"/>
    <property type="match status" value="1"/>
</dbReference>
<evidence type="ECO:0000313" key="1">
    <source>
        <dbReference type="EMBL" id="AMY12784.1"/>
    </source>
</evidence>
<dbReference type="Proteomes" id="UP000076079">
    <property type="component" value="Chromosome"/>
</dbReference>
<protein>
    <submittedName>
        <fullName evidence="1">Uncharacterized protein</fullName>
    </submittedName>
</protein>
<reference evidence="1 2" key="1">
    <citation type="journal article" date="2016" name="Genome Announc.">
        <title>First Complete Genome Sequence of a Subdivision 6 Acidobacterium Strain.</title>
        <authorList>
            <person name="Huang S."/>
            <person name="Vieira S."/>
            <person name="Bunk B."/>
            <person name="Riedel T."/>
            <person name="Sproer C."/>
            <person name="Overmann J."/>
        </authorList>
    </citation>
    <scope>NUCLEOTIDE SEQUENCE [LARGE SCALE GENOMIC DNA]</scope>
    <source>
        <strain evidence="2">DSM 100886 HEG_-6_39</strain>
    </source>
</reference>
<evidence type="ECO:0000313" key="2">
    <source>
        <dbReference type="Proteomes" id="UP000076079"/>
    </source>
</evidence>
<accession>A0A143PY76</accession>
<name>A0A143PY76_LUTPR</name>
<reference evidence="2" key="2">
    <citation type="submission" date="2016-04" db="EMBL/GenBank/DDBJ databases">
        <title>First Complete Genome Sequence of a Subdivision 6 Acidobacterium.</title>
        <authorList>
            <person name="Huang S."/>
            <person name="Vieira S."/>
            <person name="Bunk B."/>
            <person name="Riedel T."/>
            <person name="Sproeer C."/>
            <person name="Overmann J."/>
        </authorList>
    </citation>
    <scope>NUCLEOTIDE SEQUENCE [LARGE SCALE GENOMIC DNA]</scope>
    <source>
        <strain evidence="2">DSM 100886 HEG_-6_39</strain>
    </source>
</reference>
<dbReference type="STRING" id="1855912.LuPra_06066"/>
<organism evidence="1 2">
    <name type="scientific">Luteitalea pratensis</name>
    <dbReference type="NCBI Taxonomy" id="1855912"/>
    <lineage>
        <taxon>Bacteria</taxon>
        <taxon>Pseudomonadati</taxon>
        <taxon>Acidobacteriota</taxon>
        <taxon>Vicinamibacteria</taxon>
        <taxon>Vicinamibacterales</taxon>
        <taxon>Vicinamibacteraceae</taxon>
        <taxon>Luteitalea</taxon>
    </lineage>
</organism>
<keyword evidence="2" id="KW-1185">Reference proteome</keyword>
<dbReference type="InterPro" id="IPR046276">
    <property type="entry name" value="DUF6309"/>
</dbReference>
<sequence>MRIITAAVARAVIDAGILAATYPGHDPARWALPLLDQLDARATGWQLVELDTQALAGLWLPPHSGEACHGDSISLGDEGGSSVIQAHDWLIAHADAYAAANPSCWGRIKFASKRPMSPLVVSAASVGDRVKPEQAELVVVDGLHRALGFWMAGERHCQAYAPVLDRALLDGYVLSGA</sequence>
<dbReference type="OrthoDB" id="4230250at2"/>
<proteinExistence type="predicted"/>
<dbReference type="AlphaFoldDB" id="A0A143PY76"/>